<keyword evidence="5" id="KW-0255">Endonuclease</keyword>
<dbReference type="InterPro" id="IPR002036">
    <property type="entry name" value="YbeY"/>
</dbReference>
<evidence type="ECO:0000256" key="1">
    <source>
        <dbReference type="ARBA" id="ARBA00001947"/>
    </source>
</evidence>
<name>A0A645HPU7_9ZZZZ</name>
<evidence type="ECO:0000313" key="8">
    <source>
        <dbReference type="EMBL" id="MPN41081.1"/>
    </source>
</evidence>
<comment type="cofactor">
    <cofactor evidence="1">
        <name>Zn(2+)</name>
        <dbReference type="ChEBI" id="CHEBI:29105"/>
    </cofactor>
</comment>
<dbReference type="EMBL" id="VSSQ01097904">
    <property type="protein sequence ID" value="MPN41081.1"/>
    <property type="molecule type" value="Genomic_DNA"/>
</dbReference>
<evidence type="ECO:0000256" key="3">
    <source>
        <dbReference type="ARBA" id="ARBA00022722"/>
    </source>
</evidence>
<evidence type="ECO:0000256" key="2">
    <source>
        <dbReference type="ARBA" id="ARBA00010875"/>
    </source>
</evidence>
<gene>
    <name evidence="8" type="primary">ybeY_46</name>
    <name evidence="8" type="ORF">SDC9_188622</name>
</gene>
<comment type="caution">
    <text evidence="8">The sequence shown here is derived from an EMBL/GenBank/DDBJ whole genome shotgun (WGS) entry which is preliminary data.</text>
</comment>
<keyword evidence="7" id="KW-0862">Zinc</keyword>
<dbReference type="InterPro" id="IPR023091">
    <property type="entry name" value="MetalPrtase_cat_dom_sf_prd"/>
</dbReference>
<protein>
    <submittedName>
        <fullName evidence="8">Endoribonuclease YbeY</fullName>
        <ecNumber evidence="8">3.1.-.-</ecNumber>
    </submittedName>
</protein>
<dbReference type="GO" id="GO:0006364">
    <property type="term" value="P:rRNA processing"/>
    <property type="evidence" value="ECO:0007669"/>
    <property type="project" value="InterPro"/>
</dbReference>
<reference evidence="8" key="1">
    <citation type="submission" date="2019-08" db="EMBL/GenBank/DDBJ databases">
        <authorList>
            <person name="Kucharzyk K."/>
            <person name="Murdoch R.W."/>
            <person name="Higgins S."/>
            <person name="Loffler F."/>
        </authorList>
    </citation>
    <scope>NUCLEOTIDE SEQUENCE</scope>
</reference>
<evidence type="ECO:0000256" key="7">
    <source>
        <dbReference type="ARBA" id="ARBA00022833"/>
    </source>
</evidence>
<evidence type="ECO:0000256" key="5">
    <source>
        <dbReference type="ARBA" id="ARBA00022759"/>
    </source>
</evidence>
<dbReference type="GO" id="GO:0004222">
    <property type="term" value="F:metalloendopeptidase activity"/>
    <property type="evidence" value="ECO:0007669"/>
    <property type="project" value="InterPro"/>
</dbReference>
<dbReference type="GO" id="GO:0046872">
    <property type="term" value="F:metal ion binding"/>
    <property type="evidence" value="ECO:0007669"/>
    <property type="project" value="UniProtKB-KW"/>
</dbReference>
<proteinExistence type="inferred from homology"/>
<dbReference type="EC" id="3.1.-.-" evidence="8"/>
<accession>A0A645HPU7</accession>
<keyword evidence="3" id="KW-0540">Nuclease</keyword>
<dbReference type="SUPFAM" id="SSF55486">
    <property type="entry name" value="Metalloproteases ('zincins'), catalytic domain"/>
    <property type="match status" value="1"/>
</dbReference>
<dbReference type="Gene3D" id="3.40.390.30">
    <property type="entry name" value="Metalloproteases ('zincins'), catalytic domain"/>
    <property type="match status" value="1"/>
</dbReference>
<organism evidence="8">
    <name type="scientific">bioreactor metagenome</name>
    <dbReference type="NCBI Taxonomy" id="1076179"/>
    <lineage>
        <taxon>unclassified sequences</taxon>
        <taxon>metagenomes</taxon>
        <taxon>ecological metagenomes</taxon>
    </lineage>
</organism>
<sequence length="116" mass="13092">MEIVLSNLQQKMTVTPEMEQMLISVLKKTAELYGLEPQSEVSVVLADDQYIQALNREYRGKDTPTDVLSFALNEGDEPEIFEGPDEQLLGILSYLWKQLSGRLKSMSIALKGKLPF</sequence>
<comment type="similarity">
    <text evidence="2">Belongs to the endoribonuclease YbeY family.</text>
</comment>
<evidence type="ECO:0000256" key="6">
    <source>
        <dbReference type="ARBA" id="ARBA00022801"/>
    </source>
</evidence>
<dbReference type="GO" id="GO:0004519">
    <property type="term" value="F:endonuclease activity"/>
    <property type="evidence" value="ECO:0007669"/>
    <property type="project" value="UniProtKB-KW"/>
</dbReference>
<evidence type="ECO:0000256" key="4">
    <source>
        <dbReference type="ARBA" id="ARBA00022723"/>
    </source>
</evidence>
<keyword evidence="4" id="KW-0479">Metal-binding</keyword>
<dbReference type="NCBIfam" id="TIGR00043">
    <property type="entry name" value="rRNA maturation RNase YbeY"/>
    <property type="match status" value="1"/>
</dbReference>
<dbReference type="Pfam" id="PF02130">
    <property type="entry name" value="YbeY"/>
    <property type="match status" value="1"/>
</dbReference>
<dbReference type="AlphaFoldDB" id="A0A645HPU7"/>
<keyword evidence="6 8" id="KW-0378">Hydrolase</keyword>